<accession>A0ABS2GPQ6</accession>
<feature type="compositionally biased region" description="Polar residues" evidence="1">
    <location>
        <begin position="33"/>
        <end position="46"/>
    </location>
</feature>
<feature type="domain" description="Transglutaminase-like" evidence="3">
    <location>
        <begin position="292"/>
        <end position="348"/>
    </location>
</feature>
<comment type="caution">
    <text evidence="4">The sequence shown here is derived from an EMBL/GenBank/DDBJ whole genome shotgun (WGS) entry which is preliminary data.</text>
</comment>
<organism evidence="4 5">
    <name type="scientific">Hydrogenoanaerobacterium saccharovorans</name>
    <dbReference type="NCBI Taxonomy" id="474960"/>
    <lineage>
        <taxon>Bacteria</taxon>
        <taxon>Bacillati</taxon>
        <taxon>Bacillota</taxon>
        <taxon>Clostridia</taxon>
        <taxon>Eubacteriales</taxon>
        <taxon>Oscillospiraceae</taxon>
        <taxon>Hydrogenoanaerobacterium</taxon>
    </lineage>
</organism>
<dbReference type="PROSITE" id="PS51257">
    <property type="entry name" value="PROKAR_LIPOPROTEIN"/>
    <property type="match status" value="1"/>
</dbReference>
<evidence type="ECO:0000313" key="5">
    <source>
        <dbReference type="Proteomes" id="UP000724149"/>
    </source>
</evidence>
<proteinExistence type="predicted"/>
<dbReference type="SMART" id="SM00460">
    <property type="entry name" value="TGc"/>
    <property type="match status" value="1"/>
</dbReference>
<dbReference type="SUPFAM" id="SSF54001">
    <property type="entry name" value="Cysteine proteinases"/>
    <property type="match status" value="1"/>
</dbReference>
<evidence type="ECO:0000256" key="2">
    <source>
        <dbReference type="SAM" id="SignalP"/>
    </source>
</evidence>
<evidence type="ECO:0000259" key="3">
    <source>
        <dbReference type="SMART" id="SM00460"/>
    </source>
</evidence>
<feature type="signal peptide" evidence="2">
    <location>
        <begin position="1"/>
        <end position="22"/>
    </location>
</feature>
<evidence type="ECO:0000313" key="4">
    <source>
        <dbReference type="EMBL" id="MBM6923956.1"/>
    </source>
</evidence>
<protein>
    <recommendedName>
        <fullName evidence="3">Transglutaminase-like domain-containing protein</fullName>
    </recommendedName>
</protein>
<reference evidence="4 5" key="1">
    <citation type="journal article" date="2021" name="Sci. Rep.">
        <title>The distribution of antibiotic resistance genes in chicken gut microbiota commensals.</title>
        <authorList>
            <person name="Juricova H."/>
            <person name="Matiasovicova J."/>
            <person name="Kubasova T."/>
            <person name="Cejkova D."/>
            <person name="Rychlik I."/>
        </authorList>
    </citation>
    <scope>NUCLEOTIDE SEQUENCE [LARGE SCALE GENOMIC DNA]</scope>
    <source>
        <strain evidence="4 5">An564</strain>
    </source>
</reference>
<keyword evidence="2" id="KW-0732">Signal</keyword>
<keyword evidence="5" id="KW-1185">Reference proteome</keyword>
<feature type="compositionally biased region" description="Low complexity" evidence="1">
    <location>
        <begin position="47"/>
        <end position="59"/>
    </location>
</feature>
<dbReference type="PANTHER" id="PTHR46333:SF2">
    <property type="entry name" value="CYTOKINESIS PROTEIN 3"/>
    <property type="match status" value="1"/>
</dbReference>
<dbReference type="Pfam" id="PF01841">
    <property type="entry name" value="Transglut_core"/>
    <property type="match status" value="1"/>
</dbReference>
<dbReference type="Proteomes" id="UP000724149">
    <property type="component" value="Unassembled WGS sequence"/>
</dbReference>
<feature type="region of interest" description="Disordered" evidence="1">
    <location>
        <begin position="26"/>
        <end position="65"/>
    </location>
</feature>
<dbReference type="PANTHER" id="PTHR46333">
    <property type="entry name" value="CYTOKINESIS PROTEIN 3"/>
    <property type="match status" value="1"/>
</dbReference>
<dbReference type="RefSeq" id="WP_204721557.1">
    <property type="nucleotide sequence ID" value="NZ_JACSNR010000009.1"/>
</dbReference>
<dbReference type="InterPro" id="IPR052557">
    <property type="entry name" value="CAP/Cytokinesis_protein"/>
</dbReference>
<dbReference type="EMBL" id="JACSNR010000009">
    <property type="protein sequence ID" value="MBM6923956.1"/>
    <property type="molecule type" value="Genomic_DNA"/>
</dbReference>
<evidence type="ECO:0000256" key="1">
    <source>
        <dbReference type="SAM" id="MobiDB-lite"/>
    </source>
</evidence>
<sequence>MKNRKIWASVLALCLVLAGCTAGTGGEPAGEQEGQSASAAESQTGSEAEAPGEPETPALPKLPEGPVTAADAEELSGYLELAMQRAEQPPAVEAAFLDSEADPEMTVRNLYYALLSEHPECKYAYDLAMERTGDGVYQITFSYMPYRTGDYPADFAGEEAGSFGELIALAQEHLDQTEIPVRVTDPSLTVDDLGRALQQVGGGYLLCQLSRDGTAITVTPQNGLTHQAALDRLAEIETLAQQIVEECVTDSMTLPEQAEALYTRLTDRVAYDFRYYTDPGSMPYESTTAYGALKDDLAICGGYAQALQALYEQVGIPCLTVSGQWNGENHMWNLVWLDGEWRYCDATSDRGRSEFGFGCYRVTAENLWGHTWDQDWVARLTSGLEV</sequence>
<dbReference type="InterPro" id="IPR038765">
    <property type="entry name" value="Papain-like_cys_pep_sf"/>
</dbReference>
<dbReference type="Gene3D" id="3.10.620.30">
    <property type="match status" value="1"/>
</dbReference>
<name>A0ABS2GPQ6_9FIRM</name>
<feature type="chain" id="PRO_5045598672" description="Transglutaminase-like domain-containing protein" evidence="2">
    <location>
        <begin position="23"/>
        <end position="386"/>
    </location>
</feature>
<dbReference type="InterPro" id="IPR002931">
    <property type="entry name" value="Transglutaminase-like"/>
</dbReference>
<gene>
    <name evidence="4" type="ORF">H9X81_09690</name>
</gene>